<dbReference type="SMART" id="SM00318">
    <property type="entry name" value="SNc"/>
    <property type="match status" value="1"/>
</dbReference>
<dbReference type="PANTHER" id="PTHR12302">
    <property type="entry name" value="EBNA2 BINDING PROTEIN P100"/>
    <property type="match status" value="1"/>
</dbReference>
<dbReference type="AlphaFoldDB" id="K2LJH6"/>
<dbReference type="OrthoDB" id="9805504at2"/>
<dbReference type="InterPro" id="IPR016071">
    <property type="entry name" value="Staphylococal_nuclease_OB-fold"/>
</dbReference>
<dbReference type="STRING" id="391937.NA2_15599"/>
<dbReference type="PANTHER" id="PTHR12302:SF26">
    <property type="entry name" value="BLR1266 PROTEIN"/>
    <property type="match status" value="1"/>
</dbReference>
<dbReference type="PATRIC" id="fig|391937.3.peg.3203"/>
<protein>
    <submittedName>
        <fullName evidence="2">Nuclease</fullName>
    </submittedName>
</protein>
<dbReference type="RefSeq" id="WP_008597993.1">
    <property type="nucleotide sequence ID" value="NZ_AMRM01000018.1"/>
</dbReference>
<dbReference type="InterPro" id="IPR010916">
    <property type="entry name" value="TonB_box_CS"/>
</dbReference>
<accession>K2LJH6</accession>
<organism evidence="2 3">
    <name type="scientific">Nitratireductor pacificus pht-3B</name>
    <dbReference type="NCBI Taxonomy" id="391937"/>
    <lineage>
        <taxon>Bacteria</taxon>
        <taxon>Pseudomonadati</taxon>
        <taxon>Pseudomonadota</taxon>
        <taxon>Alphaproteobacteria</taxon>
        <taxon>Hyphomicrobiales</taxon>
        <taxon>Phyllobacteriaceae</taxon>
        <taxon>Nitratireductor</taxon>
    </lineage>
</organism>
<dbReference type="Gene3D" id="2.40.50.90">
    <property type="match status" value="1"/>
</dbReference>
<dbReference type="InterPro" id="IPR035437">
    <property type="entry name" value="SNase_OB-fold_sf"/>
</dbReference>
<dbReference type="Proteomes" id="UP000006786">
    <property type="component" value="Unassembled WGS sequence"/>
</dbReference>
<name>K2LJH6_9HYPH</name>
<sequence length="208" mass="22971">MSRSRFRKRRRSRFGRFGDLLLALGLLVAVALAVERLDRFSMRSLSGAVTVHDGDTITVSGERIRLKGLDAPEYAQTCSRQGATYACGRQARDMLRQLVGTGPVDCEGFERDRYDRLLAVCTAGGRDVGEALVEAGWAVAYGDYDRVEADARRARRGLWDGAFDAPRDWRELHGQEAGMEATGIAGRVANIVRRLLARISGYLFGSDL</sequence>
<dbReference type="EMBL" id="AMRM01000018">
    <property type="protein sequence ID" value="EKF17904.1"/>
    <property type="molecule type" value="Genomic_DNA"/>
</dbReference>
<dbReference type="PROSITE" id="PS00430">
    <property type="entry name" value="TONB_DEPENDENT_REC_1"/>
    <property type="match status" value="1"/>
</dbReference>
<keyword evidence="3" id="KW-1185">Reference proteome</keyword>
<feature type="domain" description="TNase-like" evidence="1">
    <location>
        <begin position="51"/>
        <end position="161"/>
    </location>
</feature>
<evidence type="ECO:0000259" key="1">
    <source>
        <dbReference type="PROSITE" id="PS50830"/>
    </source>
</evidence>
<comment type="caution">
    <text evidence="2">The sequence shown here is derived from an EMBL/GenBank/DDBJ whole genome shotgun (WGS) entry which is preliminary data.</text>
</comment>
<proteinExistence type="predicted"/>
<evidence type="ECO:0000313" key="3">
    <source>
        <dbReference type="Proteomes" id="UP000006786"/>
    </source>
</evidence>
<reference evidence="2 3" key="1">
    <citation type="journal article" date="2012" name="J. Bacteriol.">
        <title>Genome Sequence of Nitratireductor pacificus Type Strain pht-3B.</title>
        <authorList>
            <person name="Lai Q."/>
            <person name="Li G."/>
            <person name="Shao Z."/>
        </authorList>
    </citation>
    <scope>NUCLEOTIDE SEQUENCE [LARGE SCALE GENOMIC DNA]</scope>
    <source>
        <strain evidence="3">pht-3B</strain>
    </source>
</reference>
<dbReference type="eggNOG" id="COG1525">
    <property type="taxonomic scope" value="Bacteria"/>
</dbReference>
<dbReference type="PROSITE" id="PS50830">
    <property type="entry name" value="TNASE_3"/>
    <property type="match status" value="1"/>
</dbReference>
<evidence type="ECO:0000313" key="2">
    <source>
        <dbReference type="EMBL" id="EKF17904.1"/>
    </source>
</evidence>
<gene>
    <name evidence="2" type="ORF">NA2_15599</name>
</gene>
<dbReference type="SUPFAM" id="SSF50199">
    <property type="entry name" value="Staphylococcal nuclease"/>
    <property type="match status" value="1"/>
</dbReference>
<dbReference type="Pfam" id="PF00565">
    <property type="entry name" value="SNase"/>
    <property type="match status" value="1"/>
</dbReference>